<reference evidence="3" key="2">
    <citation type="submission" date="2020-04" db="EMBL/GenBank/DDBJ databases">
        <authorList>
            <consortium name="NCBI Genome Project"/>
        </authorList>
    </citation>
    <scope>NUCLEOTIDE SEQUENCE</scope>
    <source>
        <strain evidence="3">CBS 342.82</strain>
    </source>
</reference>
<dbReference type="Proteomes" id="UP000504637">
    <property type="component" value="Unplaced"/>
</dbReference>
<feature type="compositionally biased region" description="Basic and acidic residues" evidence="1">
    <location>
        <begin position="220"/>
        <end position="229"/>
    </location>
</feature>
<protein>
    <recommendedName>
        <fullName evidence="4">Myb-like domain-containing protein</fullName>
    </recommendedName>
</protein>
<feature type="region of interest" description="Disordered" evidence="1">
    <location>
        <begin position="89"/>
        <end position="141"/>
    </location>
</feature>
<dbReference type="GeneID" id="54356740"/>
<proteinExistence type="predicted"/>
<dbReference type="RefSeq" id="XP_033463510.1">
    <property type="nucleotide sequence ID" value="XM_033598941.1"/>
</dbReference>
<evidence type="ECO:0000256" key="1">
    <source>
        <dbReference type="SAM" id="MobiDB-lite"/>
    </source>
</evidence>
<feature type="compositionally biased region" description="Low complexity" evidence="1">
    <location>
        <begin position="117"/>
        <end position="129"/>
    </location>
</feature>
<dbReference type="AlphaFoldDB" id="A0A6J3MFP1"/>
<feature type="region of interest" description="Disordered" evidence="1">
    <location>
        <begin position="176"/>
        <end position="265"/>
    </location>
</feature>
<gene>
    <name evidence="3" type="ORF">K489DRAFT_116714</name>
</gene>
<evidence type="ECO:0000313" key="3">
    <source>
        <dbReference type="RefSeq" id="XP_033463510.1"/>
    </source>
</evidence>
<reference evidence="3" key="1">
    <citation type="submission" date="2020-01" db="EMBL/GenBank/DDBJ databases">
        <authorList>
            <consortium name="DOE Joint Genome Institute"/>
            <person name="Haridas S."/>
            <person name="Albert R."/>
            <person name="Binder M."/>
            <person name="Bloem J."/>
            <person name="Labutti K."/>
            <person name="Salamov A."/>
            <person name="Andreopoulos B."/>
            <person name="Baker S.E."/>
            <person name="Barry K."/>
            <person name="Bills G."/>
            <person name="Bluhm B.H."/>
            <person name="Cannon C."/>
            <person name="Castanera R."/>
            <person name="Culley D.E."/>
            <person name="Daum C."/>
            <person name="Ezra D."/>
            <person name="Gonzalez J.B."/>
            <person name="Henrissat B."/>
            <person name="Kuo A."/>
            <person name="Liang C."/>
            <person name="Lipzen A."/>
            <person name="Lutzoni F."/>
            <person name="Magnuson J."/>
            <person name="Mondo S."/>
            <person name="Nolan M."/>
            <person name="Ohm R."/>
            <person name="Pangilinan J."/>
            <person name="Park H.-J."/>
            <person name="Ramirez L."/>
            <person name="Alfaro M."/>
            <person name="Sun H."/>
            <person name="Tritt A."/>
            <person name="Yoshinaga Y."/>
            <person name="Zwiers L.-H."/>
            <person name="Turgeon B.G."/>
            <person name="Goodwin S.B."/>
            <person name="Spatafora J.W."/>
            <person name="Crous P.W."/>
            <person name="Grigoriev I.V."/>
        </authorList>
    </citation>
    <scope>NUCLEOTIDE SEQUENCE</scope>
    <source>
        <strain evidence="3">CBS 342.82</strain>
    </source>
</reference>
<sequence>MIHVFTNVRTQAIMTRFATKVAAKVTRIDNLLPPQSLPEVSLAEALLSKSAIHKVVAPKAAGAPPMIGGSIAWSEIKLDHRGRRVIAIHKHKRDGSAGVAGSTHSKKSIKGDDKAKATAGKAEQAATTAPPKDANAQQPEVTDFTATQDAKLKAMKAEGKTWVEITKELGRSKQTLLNRYRQIKDDTDADKDKPNPEPKSNESNDKAKDAAHKDGKKHTDKQEKGKDIKAQPAATAAKDAQKKTDQKKADQKTTQAASNVAQVGSPTILEEDDMFTGEELWIIVQIMNHDTESTWKRISSRFADKTGRHVHPEDLREKFEVVWPHA</sequence>
<evidence type="ECO:0008006" key="4">
    <source>
        <dbReference type="Google" id="ProtNLM"/>
    </source>
</evidence>
<keyword evidence="2" id="KW-1185">Reference proteome</keyword>
<accession>A0A6J3MFP1</accession>
<name>A0A6J3MFP1_9PEZI</name>
<organism evidence="3">
    <name type="scientific">Dissoconium aciculare CBS 342.82</name>
    <dbReference type="NCBI Taxonomy" id="1314786"/>
    <lineage>
        <taxon>Eukaryota</taxon>
        <taxon>Fungi</taxon>
        <taxon>Dikarya</taxon>
        <taxon>Ascomycota</taxon>
        <taxon>Pezizomycotina</taxon>
        <taxon>Dothideomycetes</taxon>
        <taxon>Dothideomycetidae</taxon>
        <taxon>Mycosphaerellales</taxon>
        <taxon>Dissoconiaceae</taxon>
        <taxon>Dissoconium</taxon>
    </lineage>
</organism>
<feature type="compositionally biased region" description="Basic and acidic residues" evidence="1">
    <location>
        <begin position="182"/>
        <end position="213"/>
    </location>
</feature>
<dbReference type="OrthoDB" id="5427780at2759"/>
<feature type="compositionally biased region" description="Basic and acidic residues" evidence="1">
    <location>
        <begin position="239"/>
        <end position="251"/>
    </location>
</feature>
<reference evidence="3" key="3">
    <citation type="submission" date="2025-08" db="UniProtKB">
        <authorList>
            <consortium name="RefSeq"/>
        </authorList>
    </citation>
    <scope>IDENTIFICATION</scope>
    <source>
        <strain evidence="3">CBS 342.82</strain>
    </source>
</reference>
<evidence type="ECO:0000313" key="2">
    <source>
        <dbReference type="Proteomes" id="UP000504637"/>
    </source>
</evidence>